<dbReference type="RefSeq" id="WP_216549419.1">
    <property type="nucleotide sequence ID" value="NZ_JAHLQO010000004.1"/>
</dbReference>
<keyword evidence="2" id="KW-1185">Reference proteome</keyword>
<dbReference type="EMBL" id="JAHLQO010000004">
    <property type="protein sequence ID" value="MBU5669583.1"/>
    <property type="molecule type" value="Genomic_DNA"/>
</dbReference>
<proteinExistence type="predicted"/>
<accession>A0ABS6FJG8</accession>
<reference evidence="1 2" key="1">
    <citation type="submission" date="2021-06" db="EMBL/GenBank/DDBJ databases">
        <authorList>
            <person name="Sun Q."/>
            <person name="Li D."/>
        </authorList>
    </citation>
    <scope>NUCLEOTIDE SEQUENCE [LARGE SCALE GENOMIC DNA]</scope>
    <source>
        <strain evidence="1 2">MSJ-1</strain>
    </source>
</reference>
<sequence length="137" mass="16108">MEYKELETTAKMYGYKIIREKSKTILRQVHGAGINTIEISENNPNILFINNSRSSVKDFNMIKTATKYAETLLEERKRERTYNATITLKGKISTELWNYLYINKNDLFKIKLTNSKLKEMESYLNLELEELEINGVE</sequence>
<dbReference type="Proteomes" id="UP000783742">
    <property type="component" value="Unassembled WGS sequence"/>
</dbReference>
<evidence type="ECO:0000313" key="1">
    <source>
        <dbReference type="EMBL" id="MBU5669583.1"/>
    </source>
</evidence>
<gene>
    <name evidence="1" type="ORF">KQI68_06990</name>
</gene>
<comment type="caution">
    <text evidence="1">The sequence shown here is derived from an EMBL/GenBank/DDBJ whole genome shotgun (WGS) entry which is preliminary data.</text>
</comment>
<evidence type="ECO:0000313" key="2">
    <source>
        <dbReference type="Proteomes" id="UP000783742"/>
    </source>
</evidence>
<name>A0ABS6FJG8_9FIRM</name>
<organism evidence="1 2">
    <name type="scientific">Peptoniphilus ovalis</name>
    <dbReference type="NCBI Taxonomy" id="2841503"/>
    <lineage>
        <taxon>Bacteria</taxon>
        <taxon>Bacillati</taxon>
        <taxon>Bacillota</taxon>
        <taxon>Tissierellia</taxon>
        <taxon>Tissierellales</taxon>
        <taxon>Peptoniphilaceae</taxon>
        <taxon>Peptoniphilus</taxon>
    </lineage>
</organism>
<protein>
    <submittedName>
        <fullName evidence="1">Uncharacterized protein</fullName>
    </submittedName>
</protein>